<evidence type="ECO:0000313" key="2">
    <source>
        <dbReference type="EMBL" id="CAB5170612.1"/>
    </source>
</evidence>
<reference evidence="1" key="1">
    <citation type="submission" date="2020-04" db="EMBL/GenBank/DDBJ databases">
        <authorList>
            <person name="Chiriac C."/>
            <person name="Salcher M."/>
            <person name="Ghai R."/>
            <person name="Kavagutti S V."/>
        </authorList>
    </citation>
    <scope>NUCLEOTIDE SEQUENCE</scope>
</reference>
<sequence>MYYLRRKNLTKIGVFIAIMAEVFSCSKTDVYVKPAEIVKVDTAFRIEMQKCPNLQTVCFFVNSNDTITLKVSWIALNQYWFYDTLHIKKGSQLIYTDKLYYQIAAFKY</sequence>
<gene>
    <name evidence="2" type="ORF">UFOVP153_30</name>
    <name evidence="1" type="ORF">UFOVP69_28</name>
</gene>
<proteinExistence type="predicted"/>
<organism evidence="1">
    <name type="scientific">uncultured Caudovirales phage</name>
    <dbReference type="NCBI Taxonomy" id="2100421"/>
    <lineage>
        <taxon>Viruses</taxon>
        <taxon>Duplodnaviria</taxon>
        <taxon>Heunggongvirae</taxon>
        <taxon>Uroviricota</taxon>
        <taxon>Caudoviricetes</taxon>
        <taxon>Peduoviridae</taxon>
        <taxon>Maltschvirus</taxon>
        <taxon>Maltschvirus maltsch</taxon>
    </lineage>
</organism>
<protein>
    <submittedName>
        <fullName evidence="1">Uncharacterized protein</fullName>
    </submittedName>
</protein>
<accession>A0A6J5KUK3</accession>
<evidence type="ECO:0000313" key="1">
    <source>
        <dbReference type="EMBL" id="CAB4126218.1"/>
    </source>
</evidence>
<dbReference type="EMBL" id="LR796194">
    <property type="protein sequence ID" value="CAB4126218.1"/>
    <property type="molecule type" value="Genomic_DNA"/>
</dbReference>
<name>A0A6J5KUK3_9CAUD</name>
<dbReference type="EMBL" id="LR798204">
    <property type="protein sequence ID" value="CAB5170612.1"/>
    <property type="molecule type" value="Genomic_DNA"/>
</dbReference>